<evidence type="ECO:0000313" key="5">
    <source>
        <dbReference type="EMBL" id="BCE88779.1"/>
    </source>
</evidence>
<dbReference type="EMBL" id="AP023091">
    <property type="protein sequence ID" value="BCE18987.1"/>
    <property type="molecule type" value="Genomic_DNA"/>
</dbReference>
<name>A0A810CLQ7_9BRAD</name>
<dbReference type="EMBL" id="AP023095">
    <property type="protein sequence ID" value="BCE54122.1"/>
    <property type="molecule type" value="Genomic_DNA"/>
</dbReference>
<protein>
    <submittedName>
        <fullName evidence="5">Uncharacterized protein</fullName>
    </submittedName>
</protein>
<dbReference type="AlphaFoldDB" id="A0A810CLQ7"/>
<reference evidence="1" key="1">
    <citation type="submission" date="2020-05" db="EMBL/GenBank/DDBJ databases">
        <title>Complete genome sequence of Bradyrhizobium diazoefficiens XF1 isolated from soybean nodule.</title>
        <authorList>
            <person name="Noda R."/>
            <person name="Kakizaki K."/>
            <person name="Minamisawa K."/>
        </authorList>
    </citation>
    <scope>NUCLEOTIDE SEQUENCE</scope>
    <source>
        <strain evidence="1">XF1</strain>
    </source>
</reference>
<organism evidence="5">
    <name type="scientific">Bradyrhizobium diazoefficiens</name>
    <dbReference type="NCBI Taxonomy" id="1355477"/>
    <lineage>
        <taxon>Bacteria</taxon>
        <taxon>Pseudomonadati</taxon>
        <taxon>Pseudomonadota</taxon>
        <taxon>Alphaproteobacteria</taxon>
        <taxon>Hyphomicrobiales</taxon>
        <taxon>Nitrobacteraceae</taxon>
        <taxon>Bradyrhizobium</taxon>
    </lineage>
</organism>
<evidence type="ECO:0000313" key="3">
    <source>
        <dbReference type="EMBL" id="BCE54122.1"/>
    </source>
</evidence>
<dbReference type="EMBL" id="AP023099">
    <property type="protein sequence ID" value="BCE88779.1"/>
    <property type="molecule type" value="Genomic_DNA"/>
</dbReference>
<reference evidence="5" key="2">
    <citation type="submission" date="2020-05" db="EMBL/GenBank/DDBJ databases">
        <title>Complete genome sequence of Bradyrhizobium diazoefficiens XF10 isolated from soybean nodule.</title>
        <authorList>
            <person name="Noda R."/>
            <person name="Kakizaki K."/>
            <person name="Minamisawa K."/>
        </authorList>
    </citation>
    <scope>NUCLEOTIDE SEQUENCE</scope>
    <source>
        <strain evidence="5">XF10</strain>
    </source>
</reference>
<dbReference type="EMBL" id="AP023094">
    <property type="protein sequence ID" value="BCE45240.1"/>
    <property type="molecule type" value="Genomic_DNA"/>
</dbReference>
<evidence type="ECO:0000313" key="4">
    <source>
        <dbReference type="EMBL" id="BCE62846.1"/>
    </source>
</evidence>
<dbReference type="EMBL" id="AP023096">
    <property type="protein sequence ID" value="BCE62846.1"/>
    <property type="molecule type" value="Genomic_DNA"/>
</dbReference>
<sequence length="67" mass="7514">MPAVRQKLHLPPCPDFRSQLYLHAVRQAAAYSPIIDGQPSKQTSGVSEQEAAAVLRRYLLMREIDGH</sequence>
<reference evidence="4" key="5">
    <citation type="submission" date="2020-05" db="EMBL/GenBank/DDBJ databases">
        <title>Complete genome sequence of Bradyrhizobium diazoefficiens XF6 isolated from soybean nodule.</title>
        <authorList>
            <person name="Noda R."/>
            <person name="Kakizaki K."/>
            <person name="Minamisawa K."/>
        </authorList>
    </citation>
    <scope>NUCLEOTIDE SEQUENCE</scope>
    <source>
        <strain evidence="4">XF6</strain>
    </source>
</reference>
<reference evidence="3" key="4">
    <citation type="submission" date="2020-05" db="EMBL/GenBank/DDBJ databases">
        <title>Complete genome sequence of Bradyrhizobium diazoefficiens XF5 isolated from soybean nodule.</title>
        <authorList>
            <person name="Noda R."/>
            <person name="Kakizaki K."/>
            <person name="Minamisawa K."/>
        </authorList>
    </citation>
    <scope>NUCLEOTIDE SEQUENCE</scope>
    <source>
        <strain evidence="3">XF5</strain>
    </source>
</reference>
<evidence type="ECO:0000313" key="1">
    <source>
        <dbReference type="EMBL" id="BCE18987.1"/>
    </source>
</evidence>
<proteinExistence type="predicted"/>
<gene>
    <name evidence="5" type="ORF">XF10B_15770</name>
    <name evidence="1" type="ORF">XF1B_16680</name>
    <name evidence="2" type="ORF">XF4B_15890</name>
    <name evidence="3" type="ORF">XF5B_16340</name>
    <name evidence="4" type="ORF">XF6B_16450</name>
</gene>
<reference evidence="2" key="3">
    <citation type="submission" date="2020-05" db="EMBL/GenBank/DDBJ databases">
        <title>Complete genome sequence of Bradyrhizobium diazoefficiens XF4 isolated from soybean nodule.</title>
        <authorList>
            <person name="Noda R."/>
            <person name="Kakizaki K."/>
            <person name="Minamisawa K."/>
        </authorList>
    </citation>
    <scope>NUCLEOTIDE SEQUENCE</scope>
    <source>
        <strain evidence="2">XF4</strain>
    </source>
</reference>
<evidence type="ECO:0000313" key="2">
    <source>
        <dbReference type="EMBL" id="BCE45240.1"/>
    </source>
</evidence>
<accession>A0A810CLQ7</accession>